<dbReference type="InterPro" id="IPR003343">
    <property type="entry name" value="Big_2"/>
</dbReference>
<dbReference type="EMBL" id="PVBQ01000006">
    <property type="protein sequence ID" value="PRD47654.1"/>
    <property type="molecule type" value="Genomic_DNA"/>
</dbReference>
<protein>
    <recommendedName>
        <fullName evidence="1">F5/8 type C domain-containing protein</fullName>
    </recommendedName>
</protein>
<dbReference type="InterPro" id="IPR000421">
    <property type="entry name" value="FA58C"/>
</dbReference>
<dbReference type="Gene3D" id="2.60.120.260">
    <property type="entry name" value="Galactose-binding domain-like"/>
    <property type="match status" value="1"/>
</dbReference>
<dbReference type="InterPro" id="IPR008979">
    <property type="entry name" value="Galactose-bd-like_sf"/>
</dbReference>
<evidence type="ECO:0000259" key="1">
    <source>
        <dbReference type="PROSITE" id="PS50022"/>
    </source>
</evidence>
<dbReference type="SMART" id="SM00635">
    <property type="entry name" value="BID_2"/>
    <property type="match status" value="2"/>
</dbReference>
<evidence type="ECO:0000313" key="2">
    <source>
        <dbReference type="EMBL" id="PRD47654.1"/>
    </source>
</evidence>
<dbReference type="Pfam" id="PF02368">
    <property type="entry name" value="Big_2"/>
    <property type="match status" value="2"/>
</dbReference>
<organism evidence="2 3">
    <name type="scientific">Sphingobacterium haloxyli</name>
    <dbReference type="NCBI Taxonomy" id="2100533"/>
    <lineage>
        <taxon>Bacteria</taxon>
        <taxon>Pseudomonadati</taxon>
        <taxon>Bacteroidota</taxon>
        <taxon>Sphingobacteriia</taxon>
        <taxon>Sphingobacteriales</taxon>
        <taxon>Sphingobacteriaceae</taxon>
        <taxon>Sphingobacterium</taxon>
    </lineage>
</organism>
<dbReference type="AlphaFoldDB" id="A0A2S9J4H2"/>
<name>A0A2S9J4H2_9SPHI</name>
<dbReference type="Proteomes" id="UP000239711">
    <property type="component" value="Unassembled WGS sequence"/>
</dbReference>
<dbReference type="PROSITE" id="PS50022">
    <property type="entry name" value="FA58C_3"/>
    <property type="match status" value="1"/>
</dbReference>
<dbReference type="SUPFAM" id="SSF49373">
    <property type="entry name" value="Invasin/intimin cell-adhesion fragments"/>
    <property type="match status" value="2"/>
</dbReference>
<dbReference type="Gene3D" id="2.60.40.1080">
    <property type="match status" value="2"/>
</dbReference>
<keyword evidence="3" id="KW-1185">Reference proteome</keyword>
<sequence>MIHLIKNSVAILALLCIFWSCSKEDEIKVNDILIQNIDNDGLSIPLNETFQVEAAVAPANAERGGITYKSSDEEIFTVSAKGLITPKNMGEADLIVKTQDGSRLSDQRTITIERPSIETIEVDGMVDGYLIVGYNLEQKVMINLLPENSTPLVTFHTDDASVFTISEAGRALGHRLNGEANLTVRAVHNPEIHTTVKVKVLDLTVSEIVAPTNRLSIVPMGGTYQLRRELTILPAIAAGVELRYESNRPDIATVDEGGVVTAKGRGEVEITISSKDANPVQSTVTFFIEAELSYTGWTVTASSFNQSQGTPGAILVDGASPFWHSKWEGGSEKLPHWILVDMKAEQMITEIMINRRTTNTDLRKGFIEVSQNGGTFTHVGELNWGSAPASDDKRFVAFAKQKVRYIRITVTESNRGDNASINRMRVYGASE</sequence>
<dbReference type="OrthoDB" id="1434826at2"/>
<feature type="domain" description="F5/8 type C" evidence="1">
    <location>
        <begin position="281"/>
        <end position="429"/>
    </location>
</feature>
<evidence type="ECO:0000313" key="3">
    <source>
        <dbReference type="Proteomes" id="UP000239711"/>
    </source>
</evidence>
<accession>A0A2S9J4H2</accession>
<gene>
    <name evidence="2" type="ORF">C5745_10125</name>
</gene>
<dbReference type="Pfam" id="PF00754">
    <property type="entry name" value="F5_F8_type_C"/>
    <property type="match status" value="1"/>
</dbReference>
<comment type="caution">
    <text evidence="2">The sequence shown here is derived from an EMBL/GenBank/DDBJ whole genome shotgun (WGS) entry which is preliminary data.</text>
</comment>
<proteinExistence type="predicted"/>
<dbReference type="InterPro" id="IPR008964">
    <property type="entry name" value="Invasin/intimin_cell_adhesion"/>
</dbReference>
<dbReference type="SUPFAM" id="SSF49785">
    <property type="entry name" value="Galactose-binding domain-like"/>
    <property type="match status" value="1"/>
</dbReference>
<dbReference type="RefSeq" id="WP_105716877.1">
    <property type="nucleotide sequence ID" value="NZ_PVBQ01000006.1"/>
</dbReference>
<reference evidence="2 3" key="1">
    <citation type="submission" date="2018-02" db="EMBL/GenBank/DDBJ databases">
        <title>The draft genome of Sphingobacterium sp. 5JN-11.</title>
        <authorList>
            <person name="Liu L."/>
            <person name="Li L."/>
            <person name="Liang L."/>
            <person name="Zhang X."/>
            <person name="Wang T."/>
        </authorList>
    </citation>
    <scope>NUCLEOTIDE SEQUENCE [LARGE SCALE GENOMIC DNA]</scope>
    <source>
        <strain evidence="2 3">5JN-11</strain>
    </source>
</reference>